<feature type="domain" description="Fibronectin type-III" evidence="9">
    <location>
        <begin position="282"/>
        <end position="385"/>
    </location>
</feature>
<keyword evidence="6" id="KW-1015">Disulfide bond</keyword>
<dbReference type="CDD" id="cd00063">
    <property type="entry name" value="FN3"/>
    <property type="match status" value="4"/>
</dbReference>
<feature type="region of interest" description="Disordered" evidence="7">
    <location>
        <begin position="472"/>
        <end position="498"/>
    </location>
</feature>
<dbReference type="Pfam" id="PF00041">
    <property type="entry name" value="fn3"/>
    <property type="match status" value="3"/>
</dbReference>
<protein>
    <submittedName>
        <fullName evidence="10">Neuronal cell adhesion molecule</fullName>
    </submittedName>
</protein>
<comment type="similarity">
    <text evidence="2">Belongs to the immunoglobulin superfamily. L1/neurofascin/NgCAM family.</text>
</comment>
<dbReference type="InterPro" id="IPR003961">
    <property type="entry name" value="FN3_dom"/>
</dbReference>
<evidence type="ECO:0000259" key="9">
    <source>
        <dbReference type="PROSITE" id="PS50853"/>
    </source>
</evidence>
<reference evidence="10" key="1">
    <citation type="journal article" name="BMC Genomics">
        <title>Long-read sequencing and de novo genome assembly of marine medaka (Oryzias melastigma).</title>
        <authorList>
            <person name="Liang P."/>
            <person name="Saqib H.S.A."/>
            <person name="Ni X."/>
            <person name="Shen Y."/>
        </authorList>
    </citation>
    <scope>NUCLEOTIDE SEQUENCE</scope>
    <source>
        <strain evidence="10">Bigg-433</strain>
    </source>
</reference>
<dbReference type="SMART" id="SM00060">
    <property type="entry name" value="FN3"/>
    <property type="match status" value="3"/>
</dbReference>
<evidence type="ECO:0000256" key="1">
    <source>
        <dbReference type="ARBA" id="ARBA00004167"/>
    </source>
</evidence>
<evidence type="ECO:0000256" key="7">
    <source>
        <dbReference type="SAM" id="MobiDB-lite"/>
    </source>
</evidence>
<dbReference type="GO" id="GO:0098609">
    <property type="term" value="P:cell-cell adhesion"/>
    <property type="evidence" value="ECO:0007669"/>
    <property type="project" value="TreeGrafter"/>
</dbReference>
<comment type="caution">
    <text evidence="10">The sequence shown here is derived from an EMBL/GenBank/DDBJ whole genome shotgun (WGS) entry which is preliminary data.</text>
</comment>
<dbReference type="PANTHER" id="PTHR44170">
    <property type="entry name" value="PROTEIN SIDEKICK"/>
    <property type="match status" value="1"/>
</dbReference>
<keyword evidence="4 8" id="KW-1133">Transmembrane helix</keyword>
<evidence type="ECO:0000256" key="6">
    <source>
        <dbReference type="ARBA" id="ARBA00023157"/>
    </source>
</evidence>
<keyword evidence="3 8" id="KW-0812">Transmembrane</keyword>
<dbReference type="FunFam" id="2.60.40.10:FF:001687">
    <property type="entry name" value="Neuroglian, isoform E"/>
    <property type="match status" value="1"/>
</dbReference>
<feature type="domain" description="Fibronectin type-III" evidence="9">
    <location>
        <begin position="81"/>
        <end position="174"/>
    </location>
</feature>
<evidence type="ECO:0000256" key="8">
    <source>
        <dbReference type="SAM" id="Phobius"/>
    </source>
</evidence>
<feature type="domain" description="Fibronectin type-III" evidence="9">
    <location>
        <begin position="179"/>
        <end position="281"/>
    </location>
</feature>
<proteinExistence type="inferred from homology"/>
<sequence length="511" mass="57180">MMTKCVGVSAEFVVEYEENQWEPGRWKELKRVPGNQATAELALFGNLRYQFRVYAVNAIGPGTPSEPSERHSTDPTVPDRNPENIQIHGNIPYQMEISWSPLLLTESNGPGIEYKVSYRRLEVEDAWTEQLVQRPLYVVKGTPAFTPYEIKVHARNSFGWGPEPKVVTGYSGEDTPSAAPQDVAVEVINTTAVRVSWTQVPAATVRGHLQGYEVQWVRTRNFLDREKTLNEKRSESFPGNRSHAIVAGLKPYSEYKLTVRVVNKKGKGPMSDPVTFTTPEGAPGLLPTLTASDCRADSMLLVWGPPLETNGILFGYHLQYHLLNESTQEVIDSQEMNITGADITQWRLTGLNSGSRYRIHLRACTKASCGPPQSKEGETLPTLSKIEDPSDASTTGWIIGTMCALALLVIVALIFFCLMKKKGGKYAVKEKEDLHCDTESQGMMDECSEKKQQKDCTFFPLDDNSVFNYTEEDDDDAFNEDGSFIGEYSDPNRRKGSYESLDIPRFKHTAI</sequence>
<dbReference type="InterPro" id="IPR036116">
    <property type="entry name" value="FN3_sf"/>
</dbReference>
<name>A0A834FKD1_ORYME</name>
<feature type="transmembrane region" description="Helical" evidence="8">
    <location>
        <begin position="397"/>
        <end position="419"/>
    </location>
</feature>
<gene>
    <name evidence="10" type="ORF">FQA47_019897</name>
</gene>
<evidence type="ECO:0000256" key="3">
    <source>
        <dbReference type="ARBA" id="ARBA00022692"/>
    </source>
</evidence>
<dbReference type="Gene3D" id="2.60.40.10">
    <property type="entry name" value="Immunoglobulins"/>
    <property type="match status" value="4"/>
</dbReference>
<dbReference type="Pfam" id="PF13882">
    <property type="entry name" value="Bravo_FIGEY"/>
    <property type="match status" value="1"/>
</dbReference>
<comment type="subcellular location">
    <subcellularLocation>
        <location evidence="1">Membrane</location>
        <topology evidence="1">Single-pass membrane protein</topology>
    </subcellularLocation>
</comment>
<dbReference type="InterPro" id="IPR026966">
    <property type="entry name" value="Neurofascin/L1/NrCAM_C"/>
</dbReference>
<dbReference type="InterPro" id="IPR013783">
    <property type="entry name" value="Ig-like_fold"/>
</dbReference>
<evidence type="ECO:0000256" key="2">
    <source>
        <dbReference type="ARBA" id="ARBA00008588"/>
    </source>
</evidence>
<dbReference type="GO" id="GO:0016020">
    <property type="term" value="C:membrane"/>
    <property type="evidence" value="ECO:0007669"/>
    <property type="project" value="UniProtKB-SubCell"/>
</dbReference>
<feature type="region of interest" description="Disordered" evidence="7">
    <location>
        <begin position="60"/>
        <end position="82"/>
    </location>
</feature>
<feature type="domain" description="Fibronectin type-III" evidence="9">
    <location>
        <begin position="1"/>
        <end position="76"/>
    </location>
</feature>
<dbReference type="PROSITE" id="PS50853">
    <property type="entry name" value="FN3"/>
    <property type="match status" value="4"/>
</dbReference>
<evidence type="ECO:0000313" key="10">
    <source>
        <dbReference type="EMBL" id="KAF6735450.1"/>
    </source>
</evidence>
<dbReference type="Proteomes" id="UP000646548">
    <property type="component" value="Unassembled WGS sequence"/>
</dbReference>
<keyword evidence="5 8" id="KW-0472">Membrane</keyword>
<organism evidence="10 11">
    <name type="scientific">Oryzias melastigma</name>
    <name type="common">Marine medaka</name>
    <dbReference type="NCBI Taxonomy" id="30732"/>
    <lineage>
        <taxon>Eukaryota</taxon>
        <taxon>Metazoa</taxon>
        <taxon>Chordata</taxon>
        <taxon>Craniata</taxon>
        <taxon>Vertebrata</taxon>
        <taxon>Euteleostomi</taxon>
        <taxon>Actinopterygii</taxon>
        <taxon>Neopterygii</taxon>
        <taxon>Teleostei</taxon>
        <taxon>Neoteleostei</taxon>
        <taxon>Acanthomorphata</taxon>
        <taxon>Ovalentaria</taxon>
        <taxon>Atherinomorphae</taxon>
        <taxon>Beloniformes</taxon>
        <taxon>Adrianichthyidae</taxon>
        <taxon>Oryziinae</taxon>
        <taxon>Oryzias</taxon>
    </lineage>
</organism>
<evidence type="ECO:0000256" key="5">
    <source>
        <dbReference type="ARBA" id="ARBA00023136"/>
    </source>
</evidence>
<evidence type="ECO:0000256" key="4">
    <source>
        <dbReference type="ARBA" id="ARBA00022989"/>
    </source>
</evidence>
<dbReference type="AlphaFoldDB" id="A0A834FKD1"/>
<dbReference type="SUPFAM" id="SSF49265">
    <property type="entry name" value="Fibronectin type III"/>
    <property type="match status" value="2"/>
</dbReference>
<accession>A0A834FKD1</accession>
<dbReference type="PANTHER" id="PTHR44170:SF45">
    <property type="entry name" value="NEURAL CELL ADHESION MOLECULE L1-LIKE PROTEIN ISOFORM X1"/>
    <property type="match status" value="1"/>
</dbReference>
<dbReference type="FunFam" id="2.60.40.10:FF:000363">
    <property type="entry name" value="neurofascin isoform X1"/>
    <property type="match status" value="1"/>
</dbReference>
<dbReference type="FunFam" id="2.60.40.10:FF:000367">
    <property type="entry name" value="Neural cell adhesion molecule L1-like protein"/>
    <property type="match status" value="1"/>
</dbReference>
<dbReference type="EMBL" id="WKFB01000105">
    <property type="protein sequence ID" value="KAF6735450.1"/>
    <property type="molecule type" value="Genomic_DNA"/>
</dbReference>
<evidence type="ECO:0000313" key="11">
    <source>
        <dbReference type="Proteomes" id="UP000646548"/>
    </source>
</evidence>